<dbReference type="InterPro" id="IPR011990">
    <property type="entry name" value="TPR-like_helical_dom_sf"/>
</dbReference>
<dbReference type="Gene3D" id="1.25.40.10">
    <property type="entry name" value="Tetratricopeptide repeat domain"/>
    <property type="match status" value="1"/>
</dbReference>
<sequence>MCAPADHEDGLAMLTTRKHLPPRLPALPAFIGALLCLTLAASTAAQSGNNAVDPTSLIMEAEEFALEGNYDAALPMYEQAIASLVSEPHRQNQLRYRYGIILNALGAQRPDLYPLARGQFEAVLTYIESSPGLPFEHSAARVSSAIAHTYHQQAALQTNPNKRAAMLRHAYQLYTSATEQLRREEDWQNLAITSFNVGQVCEWQGNLEEAIQWLEQAVALDRRHGFADLEEDQAYLTALRELVNPERPVGNTAI</sequence>
<dbReference type="PROSITE" id="PS50005">
    <property type="entry name" value="TPR"/>
    <property type="match status" value="1"/>
</dbReference>
<dbReference type="SUPFAM" id="SSF48452">
    <property type="entry name" value="TPR-like"/>
    <property type="match status" value="1"/>
</dbReference>
<dbReference type="InterPro" id="IPR019734">
    <property type="entry name" value="TPR_rpt"/>
</dbReference>
<dbReference type="Proteomes" id="UP000464675">
    <property type="component" value="Chromosome"/>
</dbReference>
<name>A0ABX6IWH7_9GAMM</name>
<keyword evidence="3" id="KW-1185">Reference proteome</keyword>
<reference evidence="2 3" key="1">
    <citation type="submission" date="2020-01" db="EMBL/GenBank/DDBJ databases">
        <title>The possibility of degradation of plastic by Microbulbifer hydrolyticus IRE-31.</title>
        <authorList>
            <person name="Liu L."/>
        </authorList>
    </citation>
    <scope>NUCLEOTIDE SEQUENCE [LARGE SCALE GENOMIC DNA]</scope>
    <source>
        <strain evidence="2 3">IRE-31</strain>
    </source>
</reference>
<evidence type="ECO:0000313" key="3">
    <source>
        <dbReference type="Proteomes" id="UP000464675"/>
    </source>
</evidence>
<dbReference type="EMBL" id="CP047491">
    <property type="protein sequence ID" value="QHQ38355.1"/>
    <property type="molecule type" value="Genomic_DNA"/>
</dbReference>
<evidence type="ECO:0008006" key="4">
    <source>
        <dbReference type="Google" id="ProtNLM"/>
    </source>
</evidence>
<gene>
    <name evidence="2" type="ORF">GTQ55_04665</name>
</gene>
<proteinExistence type="predicted"/>
<dbReference type="Pfam" id="PF13181">
    <property type="entry name" value="TPR_8"/>
    <property type="match status" value="1"/>
</dbReference>
<feature type="repeat" description="TPR" evidence="1">
    <location>
        <begin position="191"/>
        <end position="224"/>
    </location>
</feature>
<protein>
    <recommendedName>
        <fullName evidence="4">Tetratricopeptide repeat protein</fullName>
    </recommendedName>
</protein>
<keyword evidence="1" id="KW-0802">TPR repeat</keyword>
<accession>A0ABX6IWH7</accession>
<dbReference type="SMART" id="SM00028">
    <property type="entry name" value="TPR"/>
    <property type="match status" value="2"/>
</dbReference>
<evidence type="ECO:0000313" key="2">
    <source>
        <dbReference type="EMBL" id="QHQ38355.1"/>
    </source>
</evidence>
<evidence type="ECO:0000256" key="1">
    <source>
        <dbReference type="PROSITE-ProRule" id="PRU00339"/>
    </source>
</evidence>
<organism evidence="2 3">
    <name type="scientific">Microbulbifer hydrolyticus</name>
    <dbReference type="NCBI Taxonomy" id="48074"/>
    <lineage>
        <taxon>Bacteria</taxon>
        <taxon>Pseudomonadati</taxon>
        <taxon>Pseudomonadota</taxon>
        <taxon>Gammaproteobacteria</taxon>
        <taxon>Cellvibrionales</taxon>
        <taxon>Microbulbiferaceae</taxon>
        <taxon>Microbulbifer</taxon>
    </lineage>
</organism>